<evidence type="ECO:0000313" key="3">
    <source>
        <dbReference type="EMBL" id="SVE92937.1"/>
    </source>
</evidence>
<dbReference type="GO" id="GO:0016255">
    <property type="term" value="P:attachment of GPI anchor to protein"/>
    <property type="evidence" value="ECO:0007669"/>
    <property type="project" value="InterPro"/>
</dbReference>
<feature type="region of interest" description="Disordered" evidence="1">
    <location>
        <begin position="39"/>
        <end position="70"/>
    </location>
</feature>
<name>A0A4Y7NK19_9CRUS</name>
<evidence type="ECO:0000256" key="2">
    <source>
        <dbReference type="SAM" id="Phobius"/>
    </source>
</evidence>
<sequence length="905" mass="101524">MRFLPELVVPSWLGVVDGLKLGVLLDACLRRTGVRTKPGIDMVQPEESGGSRLSKEERTGPEGKPSSQKFPCRAVVGSRPFPTVHTFRGGAGYKDASSTNCLSNFTSNKRLHFAITRISFDPPQNQVKVPSQLYRLDLIQHFACLSSEQSLEIEQISEWTSSFENDRRLHNILPEAKCYAVSLVFIRKSQLLGLAQFFWLSHREKSKCKRGIVTWNLLNQDFPTAVMINCCFCVDLRKGCIIVGILDMVLYSLILATNCMQLIEMKWQLTEKVLIQDIDSWDEELDCSENVIGAVDSVLGISVCITLVIGAIHVKPGLLLPWLMAAVLSMVYYSIAKVLFVGPDGFTVLNAVFLLRIILTIYFFMVVYGFFKKVLTERQRSYLLIADLSIGEIISAHSIRELHLSLTQGLWRTHKWGYPARYAGLGAEVSATFPSHLTSDQVDSSWVGLVNSLSGLLCASFNFVTMANTIQPRWTFTPEGLNLDGGNSSHIRYANLPREIVCTENLTPWKKLLPCESHSGLGELLDAKHMYNSNYHSLALDLRPVCRNKKCQDSSLELKLSLSLVSEPTVMHGSTTDGIKSDWSFKTLFGVHLFSSCPRAQTSKVYIDVTSNMTNQLQWEVKPTHDGVITNQRGGSTVTLAVYDLKARTKWPINVRGVYSKKTSYGIIPQPLVHATRFVGGHGQAKGKLITRVHNNYHSSDIDMVLLELVPWYCRVFLHTLSFTNSKNKPVGIDKQEKLYFRPGLDRQRPHHLELRVKLPANSVTEIEWEFQKGFLKWTEYPPDAHRGFDLGPAVITAVLPVARNWTGIPRHMSTWNVSQAGYLVRLHTEALVLAMATPDFSMPYNVICLACTVVALAFGPLYNLTTKRLVLKESRSAGGLTARLRTILQRNKQSPAEESKEKSD</sequence>
<dbReference type="InterPro" id="IPR031720">
    <property type="entry name" value="DUF4728"/>
</dbReference>
<feature type="transmembrane region" description="Helical" evidence="2">
    <location>
        <begin position="845"/>
        <end position="866"/>
    </location>
</feature>
<dbReference type="Pfam" id="PF15860">
    <property type="entry name" value="DUF4728"/>
    <property type="match status" value="1"/>
</dbReference>
<dbReference type="PANTHER" id="PTHR12959:SF11">
    <property type="entry name" value="GPI TRANSAMIDASE COMPONENT PIG-T"/>
    <property type="match status" value="1"/>
</dbReference>
<gene>
    <name evidence="3" type="primary">EOG090X043F</name>
</gene>
<dbReference type="Pfam" id="PF04113">
    <property type="entry name" value="Gpi16"/>
    <property type="match status" value="1"/>
</dbReference>
<dbReference type="EMBL" id="LR023318">
    <property type="protein sequence ID" value="SVE92937.1"/>
    <property type="molecule type" value="mRNA"/>
</dbReference>
<dbReference type="InterPro" id="IPR007245">
    <property type="entry name" value="PIG-T"/>
</dbReference>
<keyword evidence="2" id="KW-1133">Transmembrane helix</keyword>
<feature type="transmembrane region" description="Helical" evidence="2">
    <location>
        <begin position="348"/>
        <end position="371"/>
    </location>
</feature>
<dbReference type="AlphaFoldDB" id="A0A4Y7NK19"/>
<keyword evidence="2" id="KW-0812">Transmembrane</keyword>
<proteinExistence type="evidence at transcript level"/>
<evidence type="ECO:0000256" key="1">
    <source>
        <dbReference type="SAM" id="MobiDB-lite"/>
    </source>
</evidence>
<dbReference type="GO" id="GO:0042765">
    <property type="term" value="C:GPI-anchor transamidase complex"/>
    <property type="evidence" value="ECO:0007669"/>
    <property type="project" value="InterPro"/>
</dbReference>
<accession>A0A4Y7NK19</accession>
<feature type="transmembrane region" description="Helical" evidence="2">
    <location>
        <begin position="291"/>
        <end position="312"/>
    </location>
</feature>
<protein>
    <submittedName>
        <fullName evidence="3">EOG090X043F</fullName>
    </submittedName>
</protein>
<keyword evidence="2" id="KW-0472">Membrane</keyword>
<reference evidence="3" key="1">
    <citation type="submission" date="2018-08" db="EMBL/GenBank/DDBJ databases">
        <authorList>
            <person name="Cornetti L."/>
        </authorList>
    </citation>
    <scope>NUCLEOTIDE SEQUENCE</scope>
    <source>
        <strain evidence="3">DE-FRO-2-1</strain>
    </source>
</reference>
<dbReference type="PANTHER" id="PTHR12959">
    <property type="entry name" value="GPI TRANSAMIDASE COMPONENT PIG-T-RELATED"/>
    <property type="match status" value="1"/>
</dbReference>
<feature type="transmembrane region" description="Helical" evidence="2">
    <location>
        <begin position="319"/>
        <end position="336"/>
    </location>
</feature>
<feature type="transmembrane region" description="Helical" evidence="2">
    <location>
        <begin position="241"/>
        <end position="263"/>
    </location>
</feature>
<organism evidence="3">
    <name type="scientific">Moina brachiata</name>
    <dbReference type="NCBI Taxonomy" id="675436"/>
    <lineage>
        <taxon>Eukaryota</taxon>
        <taxon>Metazoa</taxon>
        <taxon>Ecdysozoa</taxon>
        <taxon>Arthropoda</taxon>
        <taxon>Crustacea</taxon>
        <taxon>Branchiopoda</taxon>
        <taxon>Diplostraca</taxon>
        <taxon>Cladocera</taxon>
        <taxon>Anomopoda</taxon>
        <taxon>Moinidae</taxon>
        <taxon>Moina</taxon>
    </lineage>
</organism>